<dbReference type="Pfam" id="PF02412">
    <property type="entry name" value="TSP_3"/>
    <property type="match status" value="2"/>
</dbReference>
<keyword evidence="8 9" id="KW-0472">Membrane</keyword>
<evidence type="ECO:0000313" key="14">
    <source>
        <dbReference type="Proteomes" id="UP000460751"/>
    </source>
</evidence>
<dbReference type="InterPro" id="IPR011250">
    <property type="entry name" value="OMP/PagP_B-barrel"/>
</dbReference>
<dbReference type="PRINTS" id="PR01021">
    <property type="entry name" value="OMPADOMAIN"/>
</dbReference>
<feature type="compositionally biased region" description="Polar residues" evidence="10">
    <location>
        <begin position="234"/>
        <end position="243"/>
    </location>
</feature>
<dbReference type="GO" id="GO:0005509">
    <property type="term" value="F:calcium ion binding"/>
    <property type="evidence" value="ECO:0007669"/>
    <property type="project" value="InterPro"/>
</dbReference>
<evidence type="ECO:0000256" key="5">
    <source>
        <dbReference type="ARBA" id="ARBA00022729"/>
    </source>
</evidence>
<comment type="subcellular location">
    <subcellularLocation>
        <location evidence="1">Cell outer membrane</location>
        <topology evidence="1">Multi-pass membrane protein</topology>
    </subcellularLocation>
</comment>
<dbReference type="EMBL" id="WMEX01000009">
    <property type="protein sequence ID" value="MYL27963.1"/>
    <property type="molecule type" value="Genomic_DNA"/>
</dbReference>
<dbReference type="Pfam" id="PF00691">
    <property type="entry name" value="OmpA"/>
    <property type="match status" value="1"/>
</dbReference>
<evidence type="ECO:0000313" key="13">
    <source>
        <dbReference type="EMBL" id="MYL27963.1"/>
    </source>
</evidence>
<gene>
    <name evidence="13" type="ORF">GLW01_14310</name>
</gene>
<dbReference type="PROSITE" id="PS01068">
    <property type="entry name" value="OMPA_1"/>
    <property type="match status" value="1"/>
</dbReference>
<keyword evidence="6" id="KW-0406">Ion transport</keyword>
<dbReference type="SUPFAM" id="SSF56925">
    <property type="entry name" value="OMPA-like"/>
    <property type="match status" value="1"/>
</dbReference>
<dbReference type="PANTHER" id="PTHR30329">
    <property type="entry name" value="STATOR ELEMENT OF FLAGELLAR MOTOR COMPLEX"/>
    <property type="match status" value="1"/>
</dbReference>
<dbReference type="InterPro" id="IPR003367">
    <property type="entry name" value="Thrombospondin_3-like_rpt"/>
</dbReference>
<dbReference type="OrthoDB" id="9782229at2"/>
<dbReference type="PANTHER" id="PTHR30329:SF20">
    <property type="entry name" value="EXPORTED PROTEIN"/>
    <property type="match status" value="1"/>
</dbReference>
<dbReference type="GO" id="GO:0006811">
    <property type="term" value="P:monoatomic ion transport"/>
    <property type="evidence" value="ECO:0007669"/>
    <property type="project" value="UniProtKB-KW"/>
</dbReference>
<keyword evidence="2" id="KW-0813">Transport</keyword>
<dbReference type="GO" id="GO:0046930">
    <property type="term" value="C:pore complex"/>
    <property type="evidence" value="ECO:0007669"/>
    <property type="project" value="UniProtKB-KW"/>
</dbReference>
<evidence type="ECO:0000256" key="3">
    <source>
        <dbReference type="ARBA" id="ARBA00022452"/>
    </source>
</evidence>
<evidence type="ECO:0000256" key="10">
    <source>
        <dbReference type="SAM" id="MobiDB-lite"/>
    </source>
</evidence>
<dbReference type="Pfam" id="PF13505">
    <property type="entry name" value="OMP_b-brl"/>
    <property type="match status" value="1"/>
</dbReference>
<dbReference type="SUPFAM" id="SSF103647">
    <property type="entry name" value="TSP type-3 repeat"/>
    <property type="match status" value="1"/>
</dbReference>
<evidence type="ECO:0000259" key="12">
    <source>
        <dbReference type="PROSITE" id="PS51123"/>
    </source>
</evidence>
<dbReference type="InterPro" id="IPR036737">
    <property type="entry name" value="OmpA-like_sf"/>
</dbReference>
<dbReference type="InterPro" id="IPR028974">
    <property type="entry name" value="TSP_type-3_rpt"/>
</dbReference>
<evidence type="ECO:0000256" key="6">
    <source>
        <dbReference type="ARBA" id="ARBA00023065"/>
    </source>
</evidence>
<dbReference type="RefSeq" id="WP_160899511.1">
    <property type="nucleotide sequence ID" value="NZ_WMEX01000009.1"/>
</dbReference>
<dbReference type="Gene3D" id="2.40.160.20">
    <property type="match status" value="1"/>
</dbReference>
<feature type="domain" description="OmpA-like" evidence="12">
    <location>
        <begin position="260"/>
        <end position="378"/>
    </location>
</feature>
<comment type="caution">
    <text evidence="13">The sequence shown here is derived from an EMBL/GenBank/DDBJ whole genome shotgun (WGS) entry which is preliminary data.</text>
</comment>
<dbReference type="GO" id="GO:0007155">
    <property type="term" value="P:cell adhesion"/>
    <property type="evidence" value="ECO:0007669"/>
    <property type="project" value="InterPro"/>
</dbReference>
<evidence type="ECO:0000256" key="8">
    <source>
        <dbReference type="ARBA" id="ARBA00023136"/>
    </source>
</evidence>
<dbReference type="InterPro" id="IPR006665">
    <property type="entry name" value="OmpA-like"/>
</dbReference>
<dbReference type="Proteomes" id="UP000460751">
    <property type="component" value="Unassembled WGS sequence"/>
</dbReference>
<accession>A0A9X4YEX1</accession>
<feature type="region of interest" description="Disordered" evidence="10">
    <location>
        <begin position="176"/>
        <end position="254"/>
    </location>
</feature>
<feature type="signal peptide" evidence="11">
    <location>
        <begin position="1"/>
        <end position="18"/>
    </location>
</feature>
<protein>
    <submittedName>
        <fullName evidence="13">OmpA family protein</fullName>
    </submittedName>
</protein>
<evidence type="ECO:0000256" key="11">
    <source>
        <dbReference type="SAM" id="SignalP"/>
    </source>
</evidence>
<dbReference type="InterPro" id="IPR006664">
    <property type="entry name" value="OMP_bac"/>
</dbReference>
<dbReference type="GO" id="GO:0009279">
    <property type="term" value="C:cell outer membrane"/>
    <property type="evidence" value="ECO:0007669"/>
    <property type="project" value="UniProtKB-SubCell"/>
</dbReference>
<evidence type="ECO:0000256" key="4">
    <source>
        <dbReference type="ARBA" id="ARBA00022692"/>
    </source>
</evidence>
<keyword evidence="14" id="KW-1185">Reference proteome</keyword>
<reference evidence="13 14" key="1">
    <citation type="submission" date="2019-11" db="EMBL/GenBank/DDBJ databases">
        <title>Genome sequences of 17 halophilic strains isolated from different environments.</title>
        <authorList>
            <person name="Furrow R.E."/>
        </authorList>
    </citation>
    <scope>NUCLEOTIDE SEQUENCE [LARGE SCALE GENOMIC DNA]</scope>
    <source>
        <strain evidence="13 14">22507_15_FS</strain>
    </source>
</reference>
<evidence type="ECO:0000256" key="1">
    <source>
        <dbReference type="ARBA" id="ARBA00004571"/>
    </source>
</evidence>
<evidence type="ECO:0000256" key="7">
    <source>
        <dbReference type="ARBA" id="ARBA00023114"/>
    </source>
</evidence>
<dbReference type="InterPro" id="IPR027385">
    <property type="entry name" value="Beta-barrel_OMP"/>
</dbReference>
<name>A0A9X4YEX1_9GAMM</name>
<dbReference type="InterPro" id="IPR050330">
    <property type="entry name" value="Bact_OuterMem_StrucFunc"/>
</dbReference>
<dbReference type="Gene3D" id="3.30.1330.60">
    <property type="entry name" value="OmpA-like domain"/>
    <property type="match status" value="1"/>
</dbReference>
<feature type="compositionally biased region" description="Basic and acidic residues" evidence="10">
    <location>
        <begin position="368"/>
        <end position="382"/>
    </location>
</feature>
<keyword evidence="5 11" id="KW-0732">Signal</keyword>
<dbReference type="AlphaFoldDB" id="A0A9X4YEX1"/>
<evidence type="ECO:0000256" key="2">
    <source>
        <dbReference type="ARBA" id="ARBA00022448"/>
    </source>
</evidence>
<keyword evidence="3" id="KW-1134">Transmembrane beta strand</keyword>
<dbReference type="CDD" id="cd07185">
    <property type="entry name" value="OmpA_C-like"/>
    <property type="match status" value="1"/>
</dbReference>
<keyword evidence="4" id="KW-0812">Transmembrane</keyword>
<sequence length="382" mass="40893">MKKAIAGLMLMTATGAVAATPELPEEYAYLGIHGTQFFHDTNGQRQDSADLDSALLPGLQIGYRFQSDWSVQALYETGELDAEQGSGETDLDTAVIEGRRHFGSFDLAGFEPYAGIAVGHHEFSANGSDDTETLTGIGVGVQRAVASNVFIDVGARHDFILDNSRQDTQVYLGVNYAFGTGGDEPAPTPQQEPAKPQDSDNDGVPDSRDDCPDTPAGTPVNDAGCAIERDSDNDGVTNRNDQCPDTPEGAKVNDQGCHETLKESVRETLNVRFETASANVTEGSLPEIRDVAEAMREFPESTLVLEGHTDSVGNAEANRALSQRRAEAVKQVLVEEMGIAADRVSAEGYGESQPVADNDTAEGRAQNRRVESVLEASREAQQ</sequence>
<feature type="chain" id="PRO_5040826493" evidence="11">
    <location>
        <begin position="19"/>
        <end position="382"/>
    </location>
</feature>
<keyword evidence="7" id="KW-0626">Porin</keyword>
<dbReference type="InterPro" id="IPR006690">
    <property type="entry name" value="OMPA-like_CS"/>
</dbReference>
<proteinExistence type="predicted"/>
<dbReference type="GO" id="GO:0015288">
    <property type="term" value="F:porin activity"/>
    <property type="evidence" value="ECO:0007669"/>
    <property type="project" value="UniProtKB-KW"/>
</dbReference>
<feature type="region of interest" description="Disordered" evidence="10">
    <location>
        <begin position="345"/>
        <end position="382"/>
    </location>
</feature>
<organism evidence="13 14">
    <name type="scientific">Vreelandella halophila</name>
    <dbReference type="NCBI Taxonomy" id="86177"/>
    <lineage>
        <taxon>Bacteria</taxon>
        <taxon>Pseudomonadati</taxon>
        <taxon>Pseudomonadota</taxon>
        <taxon>Gammaproteobacteria</taxon>
        <taxon>Oceanospirillales</taxon>
        <taxon>Halomonadaceae</taxon>
        <taxon>Vreelandella</taxon>
    </lineage>
</organism>
<dbReference type="PROSITE" id="PS51123">
    <property type="entry name" value="OMPA_2"/>
    <property type="match status" value="1"/>
</dbReference>
<dbReference type="SUPFAM" id="SSF103088">
    <property type="entry name" value="OmpA-like"/>
    <property type="match status" value="1"/>
</dbReference>
<evidence type="ECO:0000256" key="9">
    <source>
        <dbReference type="PROSITE-ProRule" id="PRU00473"/>
    </source>
</evidence>